<comment type="function">
    <text evidence="12">Catalyzes the NADPH-dependent reduction of beta-ketoacyl-ACP substrates to beta-hydroxyacyl-ACP products, the first reductive step in the elongation cycle of fatty acid biosynthesis.</text>
</comment>
<evidence type="ECO:0000256" key="4">
    <source>
        <dbReference type="ARBA" id="ARBA00022516"/>
    </source>
</evidence>
<keyword evidence="5 12" id="KW-0276">Fatty acid metabolism</keyword>
<dbReference type="PRINTS" id="PR00080">
    <property type="entry name" value="SDRFAMILY"/>
</dbReference>
<dbReference type="GO" id="GO:0030497">
    <property type="term" value="P:fatty acid elongation"/>
    <property type="evidence" value="ECO:0007669"/>
    <property type="project" value="UniProtKB-ARBA"/>
</dbReference>
<feature type="binding site" evidence="11">
    <location>
        <position position="188"/>
    </location>
    <ligand>
        <name>NADP(+)</name>
        <dbReference type="ChEBI" id="CHEBI:58349"/>
    </ligand>
</feature>
<keyword evidence="15" id="KW-1185">Reference proteome</keyword>
<evidence type="ECO:0000256" key="2">
    <source>
        <dbReference type="ARBA" id="ARBA00006484"/>
    </source>
</evidence>
<keyword evidence="4 12" id="KW-0444">Lipid biosynthesis</keyword>
<organism evidence="14 15">
    <name type="scientific">Luteitalea pratensis</name>
    <dbReference type="NCBI Taxonomy" id="1855912"/>
    <lineage>
        <taxon>Bacteria</taxon>
        <taxon>Pseudomonadati</taxon>
        <taxon>Acidobacteriota</taxon>
        <taxon>Vicinamibacteria</taxon>
        <taxon>Vicinamibacterales</taxon>
        <taxon>Vicinamibacteraceae</taxon>
        <taxon>Luteitalea</taxon>
    </lineage>
</organism>
<dbReference type="NCBIfam" id="NF009464">
    <property type="entry name" value="PRK12824.1"/>
    <property type="match status" value="1"/>
</dbReference>
<feature type="active site" description="Proton acceptor" evidence="10">
    <location>
        <position position="155"/>
    </location>
</feature>
<dbReference type="EMBL" id="CP015136">
    <property type="protein sequence ID" value="AMY11179.1"/>
    <property type="molecule type" value="Genomic_DNA"/>
</dbReference>
<dbReference type="Pfam" id="PF13561">
    <property type="entry name" value="adh_short_C2"/>
    <property type="match status" value="1"/>
</dbReference>
<dbReference type="InterPro" id="IPR057326">
    <property type="entry name" value="KR_dom"/>
</dbReference>
<dbReference type="SUPFAM" id="SSF51735">
    <property type="entry name" value="NAD(P)-binding Rossmann-fold domains"/>
    <property type="match status" value="1"/>
</dbReference>
<evidence type="ECO:0000313" key="14">
    <source>
        <dbReference type="EMBL" id="AMY11179.1"/>
    </source>
</evidence>
<gene>
    <name evidence="14" type="primary">fabG_8</name>
    <name evidence="14" type="ORF">LuPra_04426</name>
</gene>
<proteinExistence type="inferred from homology"/>
<dbReference type="AlphaFoldDB" id="A0A143PTN6"/>
<reference evidence="14 15" key="1">
    <citation type="journal article" date="2016" name="Genome Announc.">
        <title>First Complete Genome Sequence of a Subdivision 6 Acidobacterium Strain.</title>
        <authorList>
            <person name="Huang S."/>
            <person name="Vieira S."/>
            <person name="Bunk B."/>
            <person name="Riedel T."/>
            <person name="Sproer C."/>
            <person name="Overmann J."/>
        </authorList>
    </citation>
    <scope>NUCLEOTIDE SEQUENCE [LARGE SCALE GENOMIC DNA]</scope>
    <source>
        <strain evidence="15">DSM 100886 HEG_-6_39</strain>
    </source>
</reference>
<dbReference type="FunFam" id="3.40.50.720:FF:000037">
    <property type="entry name" value="3-oxoacyl-[acyl-carrier-protein] reductase FabG"/>
    <property type="match status" value="1"/>
</dbReference>
<evidence type="ECO:0000256" key="1">
    <source>
        <dbReference type="ARBA" id="ARBA00005194"/>
    </source>
</evidence>
<evidence type="ECO:0000256" key="11">
    <source>
        <dbReference type="PIRSR" id="PIRSR611284-2"/>
    </source>
</evidence>
<evidence type="ECO:0000256" key="12">
    <source>
        <dbReference type="RuleBase" id="RU366074"/>
    </source>
</evidence>
<dbReference type="InterPro" id="IPR050259">
    <property type="entry name" value="SDR"/>
</dbReference>
<comment type="pathway">
    <text evidence="1 12">Lipid metabolism; fatty acid biosynthesis.</text>
</comment>
<evidence type="ECO:0000256" key="3">
    <source>
        <dbReference type="ARBA" id="ARBA00012948"/>
    </source>
</evidence>
<protein>
    <recommendedName>
        <fullName evidence="3 12">3-oxoacyl-[acyl-carrier-protein] reductase</fullName>
        <ecNumber evidence="3 12">1.1.1.100</ecNumber>
    </recommendedName>
</protein>
<dbReference type="UniPathway" id="UPA00094"/>
<dbReference type="PANTHER" id="PTHR42879">
    <property type="entry name" value="3-OXOACYL-(ACYL-CARRIER-PROTEIN) REDUCTASE"/>
    <property type="match status" value="1"/>
</dbReference>
<keyword evidence="7 12" id="KW-0560">Oxidoreductase</keyword>
<evidence type="ECO:0000256" key="5">
    <source>
        <dbReference type="ARBA" id="ARBA00022832"/>
    </source>
</evidence>
<dbReference type="NCBIfam" id="TIGR01830">
    <property type="entry name" value="3oxo_ACP_reduc"/>
    <property type="match status" value="1"/>
</dbReference>
<dbReference type="SMART" id="SM00822">
    <property type="entry name" value="PKS_KR"/>
    <property type="match status" value="1"/>
</dbReference>
<evidence type="ECO:0000256" key="8">
    <source>
        <dbReference type="ARBA" id="ARBA00023098"/>
    </source>
</evidence>
<dbReference type="PRINTS" id="PR00081">
    <property type="entry name" value="GDHRDH"/>
</dbReference>
<comment type="catalytic activity">
    <reaction evidence="12">
        <text>a (3R)-hydroxyacyl-[ACP] + NADP(+) = a 3-oxoacyl-[ACP] + NADPH + H(+)</text>
        <dbReference type="Rhea" id="RHEA:17397"/>
        <dbReference type="Rhea" id="RHEA-COMP:9916"/>
        <dbReference type="Rhea" id="RHEA-COMP:9945"/>
        <dbReference type="ChEBI" id="CHEBI:15378"/>
        <dbReference type="ChEBI" id="CHEBI:57783"/>
        <dbReference type="ChEBI" id="CHEBI:58349"/>
        <dbReference type="ChEBI" id="CHEBI:78776"/>
        <dbReference type="ChEBI" id="CHEBI:78827"/>
        <dbReference type="EC" id="1.1.1.100"/>
    </reaction>
</comment>
<evidence type="ECO:0000256" key="6">
    <source>
        <dbReference type="ARBA" id="ARBA00022857"/>
    </source>
</evidence>
<feature type="binding site" evidence="11">
    <location>
        <begin position="155"/>
        <end position="159"/>
    </location>
    <ligand>
        <name>NADP(+)</name>
        <dbReference type="ChEBI" id="CHEBI:58349"/>
    </ligand>
</feature>
<dbReference type="Proteomes" id="UP000076079">
    <property type="component" value="Chromosome"/>
</dbReference>
<dbReference type="CDD" id="cd05333">
    <property type="entry name" value="BKR_SDR_c"/>
    <property type="match status" value="1"/>
</dbReference>
<dbReference type="InterPro" id="IPR020904">
    <property type="entry name" value="Sc_DH/Rdtase_CS"/>
</dbReference>
<dbReference type="EC" id="1.1.1.100" evidence="3 12"/>
<reference evidence="15" key="2">
    <citation type="submission" date="2016-04" db="EMBL/GenBank/DDBJ databases">
        <title>First Complete Genome Sequence of a Subdivision 6 Acidobacterium.</title>
        <authorList>
            <person name="Huang S."/>
            <person name="Vieira S."/>
            <person name="Bunk B."/>
            <person name="Riedel T."/>
            <person name="Sproeer C."/>
            <person name="Overmann J."/>
        </authorList>
    </citation>
    <scope>NUCLEOTIDE SEQUENCE [LARGE SCALE GENOMIC DNA]</scope>
    <source>
        <strain evidence="15">DSM 100886 HEG_-6_39</strain>
    </source>
</reference>
<evidence type="ECO:0000313" key="15">
    <source>
        <dbReference type="Proteomes" id="UP000076079"/>
    </source>
</evidence>
<accession>A0A143PTN6</accession>
<evidence type="ECO:0000256" key="7">
    <source>
        <dbReference type="ARBA" id="ARBA00023002"/>
    </source>
</evidence>
<dbReference type="PATRIC" id="fig|1813736.3.peg.4669"/>
<dbReference type="GO" id="GO:0004316">
    <property type="term" value="F:3-oxoacyl-[acyl-carrier-protein] reductase (NADPH) activity"/>
    <property type="evidence" value="ECO:0007669"/>
    <property type="project" value="UniProtKB-UniRule"/>
</dbReference>
<sequence>MRLDLSGKVAVITGASRGIGRQTALTLAGAGATVVLTSRGDAAAAVAAEVTAAGGQALAFAADVADAEAVQHVVETTTARFGRLDVLVNNAGITRDQLLLRMKREDWDAVLATNLTGTFLCTQAVLRTMLKQRSGRIISISSVVGQSGNPGQTNYAATKAGIIGFSKALAREVASRSITVNVVAPGLIDTDMTRDISSDAQANWASAIPLGRLGTPEDVAAAVCFLASDAAGYITGQVLAINGGMYA</sequence>
<keyword evidence="8 12" id="KW-0443">Lipid metabolism</keyword>
<dbReference type="InterPro" id="IPR002347">
    <property type="entry name" value="SDR_fam"/>
</dbReference>
<keyword evidence="9 12" id="KW-0275">Fatty acid biosynthesis</keyword>
<dbReference type="Gene3D" id="3.40.50.720">
    <property type="entry name" value="NAD(P)-binding Rossmann-like Domain"/>
    <property type="match status" value="1"/>
</dbReference>
<name>A0A143PTN6_LUTPR</name>
<dbReference type="PANTHER" id="PTHR42879:SF2">
    <property type="entry name" value="3-OXOACYL-[ACYL-CARRIER-PROTEIN] REDUCTASE FABG"/>
    <property type="match status" value="1"/>
</dbReference>
<dbReference type="InterPro" id="IPR011284">
    <property type="entry name" value="3oxo_ACP_reduc"/>
</dbReference>
<comment type="similarity">
    <text evidence="2 12">Belongs to the short-chain dehydrogenases/reductases (SDR) family.</text>
</comment>
<comment type="subunit">
    <text evidence="12">Homotetramer.</text>
</comment>
<dbReference type="NCBIfam" id="NF005559">
    <property type="entry name" value="PRK07231.1"/>
    <property type="match status" value="1"/>
</dbReference>
<evidence type="ECO:0000256" key="10">
    <source>
        <dbReference type="PIRSR" id="PIRSR611284-1"/>
    </source>
</evidence>
<dbReference type="OrthoDB" id="9803333at2"/>
<dbReference type="NCBIfam" id="NF004197">
    <property type="entry name" value="PRK05653.1-1"/>
    <property type="match status" value="1"/>
</dbReference>
<feature type="domain" description="Ketoreductase" evidence="13">
    <location>
        <begin position="8"/>
        <end position="191"/>
    </location>
</feature>
<evidence type="ECO:0000259" key="13">
    <source>
        <dbReference type="SMART" id="SM00822"/>
    </source>
</evidence>
<feature type="binding site" evidence="11">
    <location>
        <position position="90"/>
    </location>
    <ligand>
        <name>NADP(+)</name>
        <dbReference type="ChEBI" id="CHEBI:58349"/>
    </ligand>
</feature>
<evidence type="ECO:0000256" key="9">
    <source>
        <dbReference type="ARBA" id="ARBA00023160"/>
    </source>
</evidence>
<dbReference type="InterPro" id="IPR036291">
    <property type="entry name" value="NAD(P)-bd_dom_sf"/>
</dbReference>
<feature type="binding site" evidence="11">
    <location>
        <begin position="14"/>
        <end position="17"/>
    </location>
    <ligand>
        <name>NADP(+)</name>
        <dbReference type="ChEBI" id="CHEBI:58349"/>
    </ligand>
</feature>
<dbReference type="GO" id="GO:0051287">
    <property type="term" value="F:NAD binding"/>
    <property type="evidence" value="ECO:0007669"/>
    <property type="project" value="UniProtKB-UniRule"/>
</dbReference>
<dbReference type="PROSITE" id="PS00061">
    <property type="entry name" value="ADH_SHORT"/>
    <property type="match status" value="1"/>
</dbReference>
<dbReference type="RefSeq" id="WP_110172751.1">
    <property type="nucleotide sequence ID" value="NZ_CP015136.1"/>
</dbReference>
<dbReference type="STRING" id="1855912.LuPra_04426"/>
<dbReference type="KEGG" id="abac:LuPra_04426"/>
<dbReference type="NCBIfam" id="NF009466">
    <property type="entry name" value="PRK12826.1-2"/>
    <property type="match status" value="1"/>
</dbReference>
<keyword evidence="6 11" id="KW-0521">NADP</keyword>